<evidence type="ECO:0000313" key="2">
    <source>
        <dbReference type="EMBL" id="ANN71884.1"/>
    </source>
</evidence>
<reference evidence="3 4" key="1">
    <citation type="submission" date="2016-06" db="EMBL/GenBank/DDBJ databases">
        <title>Complete genome sequences of Bordetella bronchialis and Bordetella flabilis.</title>
        <authorList>
            <person name="LiPuma J.J."/>
            <person name="Spilker T."/>
        </authorList>
    </citation>
    <scope>NUCLEOTIDE SEQUENCE [LARGE SCALE GENOMIC DNA]</scope>
    <source>
        <strain evidence="2 4">AU17976</strain>
        <strain evidence="1 3">AU3182</strain>
    </source>
</reference>
<proteinExistence type="predicted"/>
<dbReference type="KEGG" id="bbro:BAU06_11405"/>
<dbReference type="EMBL" id="CP016170">
    <property type="protein sequence ID" value="ANN66807.1"/>
    <property type="molecule type" value="Genomic_DNA"/>
</dbReference>
<organism evidence="2 4">
    <name type="scientific">Bordetella bronchialis</name>
    <dbReference type="NCBI Taxonomy" id="463025"/>
    <lineage>
        <taxon>Bacteria</taxon>
        <taxon>Pseudomonadati</taxon>
        <taxon>Pseudomonadota</taxon>
        <taxon>Betaproteobacteria</taxon>
        <taxon>Burkholderiales</taxon>
        <taxon>Alcaligenaceae</taxon>
        <taxon>Bordetella</taxon>
    </lineage>
</organism>
<evidence type="ECO:0000313" key="1">
    <source>
        <dbReference type="EMBL" id="ANN66807.1"/>
    </source>
</evidence>
<dbReference type="Proteomes" id="UP000091897">
    <property type="component" value="Chromosome"/>
</dbReference>
<keyword evidence="3" id="KW-1185">Reference proteome</keyword>
<gene>
    <name evidence="1" type="ORF">BAU06_11405</name>
    <name evidence="2" type="ORF">BAU08_11605</name>
</gene>
<protein>
    <submittedName>
        <fullName evidence="2">Uncharacterized protein</fullName>
    </submittedName>
</protein>
<dbReference type="Proteomes" id="UP000092213">
    <property type="component" value="Chromosome"/>
</dbReference>
<sequence>MVIALEPYQFAPIEATYPVLHCPSWAPLHVLSDSLVAGFLPAFVADACGPVSAARAATEVDSKAIVKEAAASFFMETFLSEIYGELRGTWPAPRG</sequence>
<name>A0A193FXZ6_9BORD</name>
<evidence type="ECO:0000313" key="4">
    <source>
        <dbReference type="Proteomes" id="UP000092213"/>
    </source>
</evidence>
<dbReference type="AlphaFoldDB" id="A0A193FXZ6"/>
<dbReference type="EMBL" id="CP016171">
    <property type="protein sequence ID" value="ANN71884.1"/>
    <property type="molecule type" value="Genomic_DNA"/>
</dbReference>
<evidence type="ECO:0000313" key="3">
    <source>
        <dbReference type="Proteomes" id="UP000091897"/>
    </source>
</evidence>
<accession>A0A193FXZ6</accession>